<evidence type="ECO:0000256" key="4">
    <source>
        <dbReference type="ARBA" id="ARBA00022737"/>
    </source>
</evidence>
<dbReference type="Gene3D" id="3.30.70.20">
    <property type="match status" value="1"/>
</dbReference>
<evidence type="ECO:0000256" key="5">
    <source>
        <dbReference type="ARBA" id="ARBA00023004"/>
    </source>
</evidence>
<dbReference type="AlphaFoldDB" id="A0A4Q1JJJ1"/>
<feature type="domain" description="4Fe-4S ferredoxin-type" evidence="7">
    <location>
        <begin position="68"/>
        <end position="97"/>
    </location>
</feature>
<dbReference type="EMBL" id="SAXA01000017">
    <property type="protein sequence ID" value="RXQ88827.1"/>
    <property type="molecule type" value="Genomic_DNA"/>
</dbReference>
<dbReference type="InterPro" id="IPR011898">
    <property type="entry name" value="PorD_KorD"/>
</dbReference>
<protein>
    <submittedName>
        <fullName evidence="8">4Fe-4S dicluster domain-containing protein</fullName>
    </submittedName>
</protein>
<keyword evidence="9" id="KW-1185">Reference proteome</keyword>
<accession>A0A4Q1JJJ1</accession>
<evidence type="ECO:0000256" key="6">
    <source>
        <dbReference type="ARBA" id="ARBA00023014"/>
    </source>
</evidence>
<dbReference type="InterPro" id="IPR017900">
    <property type="entry name" value="4Fe4S_Fe_S_CS"/>
</dbReference>
<reference evidence="8 9" key="1">
    <citation type="submission" date="2019-01" db="EMBL/GenBank/DDBJ databases">
        <title>Ancylomarina salipaludis sp. nov., isolated from a salt marsh.</title>
        <authorList>
            <person name="Yoon J.-H."/>
        </authorList>
    </citation>
    <scope>NUCLEOTIDE SEQUENCE [LARGE SCALE GENOMIC DNA]</scope>
    <source>
        <strain evidence="8 9">SHSM-M15</strain>
    </source>
</reference>
<feature type="domain" description="4Fe-4S ferredoxin-type" evidence="7">
    <location>
        <begin position="39"/>
        <end position="67"/>
    </location>
</feature>
<comment type="cofactor">
    <cofactor evidence="1">
        <name>[4Fe-4S] cluster</name>
        <dbReference type="ChEBI" id="CHEBI:49883"/>
    </cofactor>
</comment>
<dbReference type="InterPro" id="IPR017896">
    <property type="entry name" value="4Fe4S_Fe-S-bd"/>
</dbReference>
<evidence type="ECO:0000256" key="3">
    <source>
        <dbReference type="ARBA" id="ARBA00022723"/>
    </source>
</evidence>
<dbReference type="SUPFAM" id="SSF54862">
    <property type="entry name" value="4Fe-4S ferredoxins"/>
    <property type="match status" value="1"/>
</dbReference>
<gene>
    <name evidence="8" type="ORF">EO244_14955</name>
</gene>
<proteinExistence type="predicted"/>
<dbReference type="Pfam" id="PF14697">
    <property type="entry name" value="Fer4_21"/>
    <property type="match status" value="1"/>
</dbReference>
<comment type="caution">
    <text evidence="8">The sequence shown here is derived from an EMBL/GenBank/DDBJ whole genome shotgun (WGS) entry which is preliminary data.</text>
</comment>
<dbReference type="GO" id="GO:0046872">
    <property type="term" value="F:metal ion binding"/>
    <property type="evidence" value="ECO:0007669"/>
    <property type="project" value="UniProtKB-KW"/>
</dbReference>
<keyword evidence="5" id="KW-0408">Iron</keyword>
<sequence length="99" mass="11275">MNRPKHTEFTFPTHIDDYPTGPQYKAGYLPETNAGWRTFRPVVDHDACVYCLRCYLLCPDGTIIKDSGQIKIDMDYCKGCGVCAHECPKDAIEMVKEQL</sequence>
<dbReference type="Proteomes" id="UP000289703">
    <property type="component" value="Unassembled WGS sequence"/>
</dbReference>
<name>A0A4Q1JJJ1_9BACT</name>
<dbReference type="PROSITE" id="PS51379">
    <property type="entry name" value="4FE4S_FER_2"/>
    <property type="match status" value="2"/>
</dbReference>
<keyword evidence="4" id="KW-0677">Repeat</keyword>
<evidence type="ECO:0000313" key="9">
    <source>
        <dbReference type="Proteomes" id="UP000289703"/>
    </source>
</evidence>
<evidence type="ECO:0000256" key="1">
    <source>
        <dbReference type="ARBA" id="ARBA00001966"/>
    </source>
</evidence>
<keyword evidence="6" id="KW-0411">Iron-sulfur</keyword>
<dbReference type="RefSeq" id="WP_129255495.1">
    <property type="nucleotide sequence ID" value="NZ_SAXA01000017.1"/>
</dbReference>
<dbReference type="PANTHER" id="PTHR43724:SF1">
    <property type="entry name" value="PYRUVATE SYNTHASE SUBUNIT PORD"/>
    <property type="match status" value="1"/>
</dbReference>
<keyword evidence="3" id="KW-0479">Metal-binding</keyword>
<keyword evidence="2" id="KW-0004">4Fe-4S</keyword>
<organism evidence="8 9">
    <name type="scientific">Ancylomarina salipaludis</name>
    <dbReference type="NCBI Taxonomy" id="2501299"/>
    <lineage>
        <taxon>Bacteria</taxon>
        <taxon>Pseudomonadati</taxon>
        <taxon>Bacteroidota</taxon>
        <taxon>Bacteroidia</taxon>
        <taxon>Marinilabiliales</taxon>
        <taxon>Marinifilaceae</taxon>
        <taxon>Ancylomarina</taxon>
    </lineage>
</organism>
<dbReference type="PROSITE" id="PS00198">
    <property type="entry name" value="4FE4S_FER_1"/>
    <property type="match status" value="1"/>
</dbReference>
<dbReference type="GO" id="GO:0051539">
    <property type="term" value="F:4 iron, 4 sulfur cluster binding"/>
    <property type="evidence" value="ECO:0007669"/>
    <property type="project" value="UniProtKB-KW"/>
</dbReference>
<dbReference type="PANTHER" id="PTHR43724">
    <property type="entry name" value="PYRUVATE SYNTHASE SUBUNIT PORD"/>
    <property type="match status" value="1"/>
</dbReference>
<dbReference type="GO" id="GO:0016625">
    <property type="term" value="F:oxidoreductase activity, acting on the aldehyde or oxo group of donors, iron-sulfur protein as acceptor"/>
    <property type="evidence" value="ECO:0007669"/>
    <property type="project" value="InterPro"/>
</dbReference>
<evidence type="ECO:0000256" key="2">
    <source>
        <dbReference type="ARBA" id="ARBA00022485"/>
    </source>
</evidence>
<evidence type="ECO:0000259" key="7">
    <source>
        <dbReference type="PROSITE" id="PS51379"/>
    </source>
</evidence>
<evidence type="ECO:0000313" key="8">
    <source>
        <dbReference type="EMBL" id="RXQ88827.1"/>
    </source>
</evidence>
<dbReference type="NCBIfam" id="TIGR02179">
    <property type="entry name" value="PorD_KorD"/>
    <property type="match status" value="1"/>
</dbReference>
<dbReference type="OrthoDB" id="9813995at2"/>